<evidence type="ECO:0000313" key="3">
    <source>
        <dbReference type="EMBL" id="TYP84698.1"/>
    </source>
</evidence>
<reference evidence="4" key="1">
    <citation type="submission" date="2015-05" db="EMBL/GenBank/DDBJ databases">
        <title>Draft genome of Nitrosomonas communis strain Nm2.</title>
        <authorList>
            <person name="Kozlowski J.A."/>
            <person name="Kits K.D."/>
            <person name="Stein L.Y."/>
        </authorList>
    </citation>
    <scope>NUCLEOTIDE SEQUENCE [LARGE SCALE GENOMIC DNA]</scope>
    <source>
        <strain evidence="4">Nm2</strain>
    </source>
</reference>
<proteinExistence type="predicted"/>
<sequence length="145" mass="15974">MKKTRDPYTMDLFEQELPPAPVTAPGGLSCRVEIAHVMSNAMKGLDRDDVAARMSKLLGWKTVKRSILDQYAAPSSDVHVPPLDIAIAFDIATESRALTEFSARKVGAKLIIGREALDAKLGQLERLREDLNKQIKVIKKAMGES</sequence>
<protein>
    <submittedName>
        <fullName evidence="2">Uncharacterized protein</fullName>
    </submittedName>
</protein>
<dbReference type="RefSeq" id="WP_046849357.1">
    <property type="nucleotide sequence ID" value="NZ_CP011451.1"/>
</dbReference>
<organism evidence="2 4">
    <name type="scientific">Nitrosomonas communis</name>
    <dbReference type="NCBI Taxonomy" id="44574"/>
    <lineage>
        <taxon>Bacteria</taxon>
        <taxon>Pseudomonadati</taxon>
        <taxon>Pseudomonadota</taxon>
        <taxon>Betaproteobacteria</taxon>
        <taxon>Nitrosomonadales</taxon>
        <taxon>Nitrosomonadaceae</taxon>
        <taxon>Nitrosomonas</taxon>
    </lineage>
</organism>
<dbReference type="PATRIC" id="fig|44574.3.peg.1159"/>
<dbReference type="AlphaFoldDB" id="A0A0F7KDM5"/>
<dbReference type="PROSITE" id="PS51257">
    <property type="entry name" value="PROKAR_LIPOPROTEIN"/>
    <property type="match status" value="1"/>
</dbReference>
<feature type="coiled-coil region" evidence="1">
    <location>
        <begin position="114"/>
        <end position="144"/>
    </location>
</feature>
<dbReference type="Proteomes" id="UP000324176">
    <property type="component" value="Unassembled WGS sequence"/>
</dbReference>
<reference evidence="3 5" key="3">
    <citation type="submission" date="2019-07" db="EMBL/GenBank/DDBJ databases">
        <title>Active sludge and wastewater microbial communities from Klosterneuburg, Austria.</title>
        <authorList>
            <person name="Wagner M."/>
        </authorList>
    </citation>
    <scope>NUCLEOTIDE SEQUENCE [LARGE SCALE GENOMIC DNA]</scope>
    <source>
        <strain evidence="3 5">Nm2</strain>
    </source>
</reference>
<gene>
    <name evidence="2" type="ORF">AAW31_04770</name>
    <name evidence="3" type="ORF">BCL69_10388</name>
</gene>
<dbReference type="Proteomes" id="UP000034156">
    <property type="component" value="Chromosome"/>
</dbReference>
<keyword evidence="4" id="KW-1185">Reference proteome</keyword>
<accession>A0A0F7KDM5</accession>
<evidence type="ECO:0000256" key="1">
    <source>
        <dbReference type="SAM" id="Coils"/>
    </source>
</evidence>
<evidence type="ECO:0000313" key="5">
    <source>
        <dbReference type="Proteomes" id="UP000324176"/>
    </source>
</evidence>
<dbReference type="KEGG" id="nco:AAW31_04770"/>
<keyword evidence="1" id="KW-0175">Coiled coil</keyword>
<dbReference type="EMBL" id="CP011451">
    <property type="protein sequence ID" value="AKH37268.1"/>
    <property type="molecule type" value="Genomic_DNA"/>
</dbReference>
<dbReference type="OrthoDB" id="5957385at2"/>
<reference evidence="2 4" key="2">
    <citation type="journal article" date="2016" name="Genome Announc.">
        <title>Genome Sequence of Nitrosomonas communis Strain Nm2, a Mesophilic Ammonia-Oxidizing Bacterium Isolated from Mediterranean Soil.</title>
        <authorList>
            <person name="Kozlowski J.A."/>
            <person name="Kits K.D."/>
            <person name="Stein L.Y."/>
        </authorList>
    </citation>
    <scope>NUCLEOTIDE SEQUENCE [LARGE SCALE GENOMIC DNA]</scope>
    <source>
        <strain evidence="2 4">Nm2</strain>
    </source>
</reference>
<evidence type="ECO:0000313" key="2">
    <source>
        <dbReference type="EMBL" id="AKH37268.1"/>
    </source>
</evidence>
<dbReference type="EMBL" id="VNHT01000038">
    <property type="protein sequence ID" value="TYP84698.1"/>
    <property type="molecule type" value="Genomic_DNA"/>
</dbReference>
<name>A0A0F7KDM5_9PROT</name>
<evidence type="ECO:0000313" key="4">
    <source>
        <dbReference type="Proteomes" id="UP000034156"/>
    </source>
</evidence>